<name>A0A5C6J118_9ACTN</name>
<dbReference type="AlphaFoldDB" id="A0A5C6J118"/>
<protein>
    <recommendedName>
        <fullName evidence="2">DUF4097 domain-containing protein</fullName>
    </recommendedName>
</protein>
<sequence length="306" mass="31624">MSEWSVTEPEKLAFDTPVSDLQVRVVNGTVNVVGTDEGPARLEVTDIEGPPLVVTHVGGTLTVGYEDLPWKGFLKWFDKGRRRSAVVTLTVPAQTRVEVGVVGAGAVVSGIRGRTVVKGVTGDTTLVGVSGPVRADTVSGSVEAQAVTGELRFNSVSGDLTVVEGSGPCVRADSVSGSMIVDLDPDGPTDVQLTSVTGEIAIRLPHPADAEVEANTASGRISNAFEDLRVQGQWGAHKITGRLGAGTGRLRATTVSGAIALLRRPPREDEEDAFPGESGPTGAPADGSSQGRTDGPTDGPTDKKVL</sequence>
<feature type="domain" description="DUF4097" evidence="2">
    <location>
        <begin position="56"/>
        <end position="261"/>
    </location>
</feature>
<evidence type="ECO:0000313" key="4">
    <source>
        <dbReference type="Proteomes" id="UP000320481"/>
    </source>
</evidence>
<evidence type="ECO:0000256" key="1">
    <source>
        <dbReference type="SAM" id="MobiDB-lite"/>
    </source>
</evidence>
<dbReference type="Proteomes" id="UP000320481">
    <property type="component" value="Unassembled WGS sequence"/>
</dbReference>
<accession>A0A5C6J118</accession>
<comment type="caution">
    <text evidence="3">The sequence shown here is derived from an EMBL/GenBank/DDBJ whole genome shotgun (WGS) entry which is preliminary data.</text>
</comment>
<dbReference type="Pfam" id="PF13349">
    <property type="entry name" value="DUF4097"/>
    <property type="match status" value="1"/>
</dbReference>
<reference evidence="3" key="1">
    <citation type="journal article" date="2019" name="Microbiol. Resour. Announc.">
        <title>Draft Genomic Sequences of Streptomyces misionensis and Streptomyces albidoflavus, bacteria applied for phytopathogen biocontrol.</title>
        <authorList>
            <person name="Pylro V."/>
            <person name="Dias A."/>
            <person name="Andreote F."/>
            <person name="Varani A."/>
            <person name="Andreote C."/>
            <person name="Bernardo E."/>
            <person name="Martins T."/>
        </authorList>
    </citation>
    <scope>NUCLEOTIDE SEQUENCE [LARGE SCALE GENOMIC DNA]</scope>
    <source>
        <strain evidence="3">66</strain>
    </source>
</reference>
<organism evidence="3 4">
    <name type="scientific">Streptomyces misionensis</name>
    <dbReference type="NCBI Taxonomy" id="67331"/>
    <lineage>
        <taxon>Bacteria</taxon>
        <taxon>Bacillati</taxon>
        <taxon>Actinomycetota</taxon>
        <taxon>Actinomycetes</taxon>
        <taxon>Kitasatosporales</taxon>
        <taxon>Streptomycetaceae</taxon>
        <taxon>Streptomyces</taxon>
    </lineage>
</organism>
<evidence type="ECO:0000259" key="2">
    <source>
        <dbReference type="Pfam" id="PF13349"/>
    </source>
</evidence>
<feature type="region of interest" description="Disordered" evidence="1">
    <location>
        <begin position="262"/>
        <end position="306"/>
    </location>
</feature>
<proteinExistence type="predicted"/>
<keyword evidence="4" id="KW-1185">Reference proteome</keyword>
<evidence type="ECO:0000313" key="3">
    <source>
        <dbReference type="EMBL" id="TWV34177.1"/>
    </source>
</evidence>
<dbReference type="EMBL" id="VOGW01000174">
    <property type="protein sequence ID" value="TWV34177.1"/>
    <property type="molecule type" value="Genomic_DNA"/>
</dbReference>
<gene>
    <name evidence="3" type="ORF">FRZ03_28790</name>
</gene>
<dbReference type="RefSeq" id="WP_146468033.1">
    <property type="nucleotide sequence ID" value="NZ_VOGW01000174.1"/>
</dbReference>
<dbReference type="InterPro" id="IPR025164">
    <property type="entry name" value="Toastrack_DUF4097"/>
</dbReference>